<comment type="caution">
    <text evidence="3">The sequence shown here is derived from an EMBL/GenBank/DDBJ whole genome shotgun (WGS) entry which is preliminary data.</text>
</comment>
<evidence type="ECO:0000256" key="2">
    <source>
        <dbReference type="SAM" id="Phobius"/>
    </source>
</evidence>
<feature type="compositionally biased region" description="Low complexity" evidence="1">
    <location>
        <begin position="291"/>
        <end position="308"/>
    </location>
</feature>
<dbReference type="RefSeq" id="WP_179780196.1">
    <property type="nucleotide sequence ID" value="NZ_JACCHK010000001.1"/>
</dbReference>
<dbReference type="AlphaFoldDB" id="A0A7Y9X057"/>
<name>A0A7Y9X057_9ACTN</name>
<dbReference type="EMBL" id="JACCHK010000001">
    <property type="protein sequence ID" value="NYH42384.1"/>
    <property type="molecule type" value="Genomic_DNA"/>
</dbReference>
<evidence type="ECO:0000313" key="4">
    <source>
        <dbReference type="Proteomes" id="UP000523545"/>
    </source>
</evidence>
<evidence type="ECO:0000313" key="3">
    <source>
        <dbReference type="EMBL" id="NYH42384.1"/>
    </source>
</evidence>
<keyword evidence="2" id="KW-1133">Transmembrane helix</keyword>
<sequence>MRAGNLLRQLDQRLLPPLTRAVTRLGDRSARSGVLTWAAVLSAAAVLGTAVWAVDDTPVGDRTVGEVTRVGVTDGDSVPGYLRSAAADLAALPASAQSAGDGTYALVTLAAYLPPQRLATVLGDVGVSTVFGRVPLPGRQTEIVKIPALRVPDDVVAGMDQVAARKDVEAADYRALAATVDGDSPDERELRERYASGAEVAAAEAAAYRTGCACVYAAVVRATPGALRGVAARPDVRAVDPAPEVYRLDRTVFTPPLPEQRDVVRPPADIGPSPAPTPDGDAPSTPPAPAPMASMGESSEPAPVVTTPSPAPSPAASTEPPPPTVTTSPDGIGAEPPTPASS</sequence>
<keyword evidence="2" id="KW-0812">Transmembrane</keyword>
<feature type="compositionally biased region" description="Pro residues" evidence="1">
    <location>
        <begin position="309"/>
        <end position="324"/>
    </location>
</feature>
<dbReference type="Proteomes" id="UP000523545">
    <property type="component" value="Unassembled WGS sequence"/>
</dbReference>
<feature type="transmembrane region" description="Helical" evidence="2">
    <location>
        <begin position="34"/>
        <end position="54"/>
    </location>
</feature>
<reference evidence="3 4" key="1">
    <citation type="submission" date="2020-07" db="EMBL/GenBank/DDBJ databases">
        <title>Sequencing the genomes of 1000 actinobacteria strains.</title>
        <authorList>
            <person name="Klenk H.-P."/>
        </authorList>
    </citation>
    <scope>NUCLEOTIDE SEQUENCE [LARGE SCALE GENOMIC DNA]</scope>
    <source>
        <strain evidence="3 4">DSM 45876</strain>
    </source>
</reference>
<evidence type="ECO:0000256" key="1">
    <source>
        <dbReference type="SAM" id="MobiDB-lite"/>
    </source>
</evidence>
<feature type="region of interest" description="Disordered" evidence="1">
    <location>
        <begin position="250"/>
        <end position="342"/>
    </location>
</feature>
<proteinExistence type="predicted"/>
<keyword evidence="4" id="KW-1185">Reference proteome</keyword>
<organism evidence="3 4">
    <name type="scientific">Micromonospora jinlongensis</name>
    <dbReference type="NCBI Taxonomy" id="1287877"/>
    <lineage>
        <taxon>Bacteria</taxon>
        <taxon>Bacillati</taxon>
        <taxon>Actinomycetota</taxon>
        <taxon>Actinomycetes</taxon>
        <taxon>Micromonosporales</taxon>
        <taxon>Micromonosporaceae</taxon>
        <taxon>Micromonospora</taxon>
    </lineage>
</organism>
<accession>A0A7Y9X057</accession>
<keyword evidence="2" id="KW-0472">Membrane</keyword>
<protein>
    <submittedName>
        <fullName evidence="3">Uncharacterized protein</fullName>
    </submittedName>
</protein>
<dbReference type="PRINTS" id="PR01217">
    <property type="entry name" value="PRICHEXTENSN"/>
</dbReference>
<gene>
    <name evidence="3" type="ORF">HNR22_002111</name>
</gene>